<reference evidence="3" key="3">
    <citation type="submission" date="2023-10" db="EMBL/GenBank/DDBJ databases">
        <title>Genome of Potential pathogenic bacteria in Crohn's disease.</title>
        <authorList>
            <person name="Rodriguez-Palacios A."/>
        </authorList>
    </citation>
    <scope>NUCLEOTIDE SEQUENCE</scope>
    <source>
        <strain evidence="3">CavFT-hAR50</strain>
    </source>
</reference>
<name>A0A412B9B6_BACUN</name>
<comment type="caution">
    <text evidence="4">The sequence shown here is derived from an EMBL/GenBank/DDBJ whole genome shotgun (WGS) entry which is preliminary data.</text>
</comment>
<sequence length="80" mass="9471">MTDNLKKYNEVFCNIFEVREDDLENMKLKESANWDSVGHINLISSLEETFDINMEPEDMFEITSYSDGLLVLHNQYNIEF</sequence>
<dbReference type="AlphaFoldDB" id="A0A412B9B6"/>
<dbReference type="EMBL" id="JAQNSB010000012">
    <property type="protein sequence ID" value="MDC1854975.1"/>
    <property type="molecule type" value="Genomic_DNA"/>
</dbReference>
<organism evidence="4 5">
    <name type="scientific">Bacteroides uniformis</name>
    <dbReference type="NCBI Taxonomy" id="820"/>
    <lineage>
        <taxon>Bacteria</taxon>
        <taxon>Pseudomonadati</taxon>
        <taxon>Bacteroidota</taxon>
        <taxon>Bacteroidia</taxon>
        <taxon>Bacteroidales</taxon>
        <taxon>Bacteroidaceae</taxon>
        <taxon>Bacteroides</taxon>
    </lineage>
</organism>
<protein>
    <submittedName>
        <fullName evidence="4">Acyl carrier protein</fullName>
    </submittedName>
</protein>
<dbReference type="SUPFAM" id="SSF47336">
    <property type="entry name" value="ACP-like"/>
    <property type="match status" value="1"/>
</dbReference>
<gene>
    <name evidence="4" type="ORF">DWY92_13795</name>
    <name evidence="2" type="ORF">POZ10_10355</name>
    <name evidence="1" type="ORF">POZ22_09315</name>
    <name evidence="3" type="ORF">RVH16_15275</name>
</gene>
<dbReference type="Proteomes" id="UP000283680">
    <property type="component" value="Unassembled WGS sequence"/>
</dbReference>
<dbReference type="Gene3D" id="1.10.1200.10">
    <property type="entry name" value="ACP-like"/>
    <property type="match status" value="1"/>
</dbReference>
<evidence type="ECO:0000313" key="2">
    <source>
        <dbReference type="EMBL" id="MDC1901020.1"/>
    </source>
</evidence>
<evidence type="ECO:0000313" key="5">
    <source>
        <dbReference type="Proteomes" id="UP000283680"/>
    </source>
</evidence>
<dbReference type="Proteomes" id="UP001222603">
    <property type="component" value="Unassembled WGS sequence"/>
</dbReference>
<dbReference type="Proteomes" id="UP001214113">
    <property type="component" value="Unassembled WGS sequence"/>
</dbReference>
<accession>A0A412B9B6</accession>
<dbReference type="EMBL" id="JAWDEU010000002">
    <property type="protein sequence ID" value="MDU0246061.1"/>
    <property type="molecule type" value="Genomic_DNA"/>
</dbReference>
<reference evidence="4 5" key="1">
    <citation type="submission" date="2018-08" db="EMBL/GenBank/DDBJ databases">
        <title>A genome reference for cultivated species of the human gut microbiota.</title>
        <authorList>
            <person name="Zou Y."/>
            <person name="Xue W."/>
            <person name="Luo G."/>
        </authorList>
    </citation>
    <scope>NUCLEOTIDE SEQUENCE [LARGE SCALE GENOMIC DNA]</scope>
    <source>
        <strain evidence="4 5">AF28-11</strain>
    </source>
</reference>
<evidence type="ECO:0000313" key="4">
    <source>
        <dbReference type="EMBL" id="RGQ49667.1"/>
    </source>
</evidence>
<evidence type="ECO:0000313" key="3">
    <source>
        <dbReference type="EMBL" id="MDU0246061.1"/>
    </source>
</evidence>
<dbReference type="Proteomes" id="UP001181247">
    <property type="component" value="Unassembled WGS sequence"/>
</dbReference>
<dbReference type="EMBL" id="QRTH01000007">
    <property type="protein sequence ID" value="RGQ49667.1"/>
    <property type="molecule type" value="Genomic_DNA"/>
</dbReference>
<reference evidence="1" key="2">
    <citation type="submission" date="2022-10" db="EMBL/GenBank/DDBJ databases">
        <title>Human gut microbiome strain richness.</title>
        <authorList>
            <person name="Chen-Liaw A."/>
        </authorList>
    </citation>
    <scope>NUCLEOTIDE SEQUENCE</scope>
    <source>
        <strain evidence="2">1001713st1_F9_1001713B170221_170320</strain>
        <strain evidence="1">BSD2780061687st1_G10_BSD2780061687b_171204</strain>
    </source>
</reference>
<proteinExistence type="predicted"/>
<dbReference type="RefSeq" id="WP_117964460.1">
    <property type="nucleotide sequence ID" value="NZ_CAXSUA010000006.1"/>
</dbReference>
<evidence type="ECO:0000313" key="1">
    <source>
        <dbReference type="EMBL" id="MDC1854975.1"/>
    </source>
</evidence>
<dbReference type="InterPro" id="IPR036736">
    <property type="entry name" value="ACP-like_sf"/>
</dbReference>
<dbReference type="EMBL" id="JAQNSI010000296">
    <property type="protein sequence ID" value="MDC1901020.1"/>
    <property type="molecule type" value="Genomic_DNA"/>
</dbReference>